<dbReference type="GO" id="GO:0003677">
    <property type="term" value="F:DNA binding"/>
    <property type="evidence" value="ECO:0007669"/>
    <property type="project" value="UniProtKB-UniRule"/>
</dbReference>
<dbReference type="PRINTS" id="PR00455">
    <property type="entry name" value="HTHTETR"/>
</dbReference>
<dbReference type="Proteomes" id="UP000253908">
    <property type="component" value="Chromosome"/>
</dbReference>
<dbReference type="InterPro" id="IPR050624">
    <property type="entry name" value="HTH-type_Tx_Regulator"/>
</dbReference>
<dbReference type="AlphaFoldDB" id="A0A345PFV0"/>
<keyword evidence="2" id="KW-0805">Transcription regulation</keyword>
<accession>A0A345PFV0</accession>
<dbReference type="RefSeq" id="WP_114916175.1">
    <property type="nucleotide sequence ID" value="NZ_CP024848.1"/>
</dbReference>
<evidence type="ECO:0000313" key="8">
    <source>
        <dbReference type="Proteomes" id="UP000253908"/>
    </source>
</evidence>
<dbReference type="Pfam" id="PF00440">
    <property type="entry name" value="TetR_N"/>
    <property type="match status" value="1"/>
</dbReference>
<name>A0A345PFV0_9BACI</name>
<dbReference type="EMBL" id="CP024848">
    <property type="protein sequence ID" value="AXI08880.1"/>
    <property type="molecule type" value="Genomic_DNA"/>
</dbReference>
<dbReference type="PANTHER" id="PTHR43479">
    <property type="entry name" value="ACREF/ENVCD OPERON REPRESSOR-RELATED"/>
    <property type="match status" value="1"/>
</dbReference>
<dbReference type="SUPFAM" id="SSF46689">
    <property type="entry name" value="Homeodomain-like"/>
    <property type="match status" value="1"/>
</dbReference>
<proteinExistence type="predicted"/>
<feature type="domain" description="HTH tetR-type" evidence="6">
    <location>
        <begin position="10"/>
        <end position="70"/>
    </location>
</feature>
<evidence type="ECO:0000256" key="1">
    <source>
        <dbReference type="ARBA" id="ARBA00022491"/>
    </source>
</evidence>
<dbReference type="PROSITE" id="PS50977">
    <property type="entry name" value="HTH_TETR_2"/>
    <property type="match status" value="1"/>
</dbReference>
<dbReference type="InterPro" id="IPR001647">
    <property type="entry name" value="HTH_TetR"/>
</dbReference>
<keyword evidence="1" id="KW-0678">Repressor</keyword>
<keyword evidence="3 5" id="KW-0238">DNA-binding</keyword>
<feature type="DNA-binding region" description="H-T-H motif" evidence="5">
    <location>
        <begin position="33"/>
        <end position="52"/>
    </location>
</feature>
<protein>
    <submittedName>
        <fullName evidence="7">TetR/AcrR family transcriptional regulator</fullName>
    </submittedName>
</protein>
<sequence length="212" mass="24360">MDSKHSHRSEETKKAILTTAGKLFANKGYDAVSMREIAKQAKCSHTTIYLYFKSKESLLHQLSMPSLTQLKLKMQEIVQSNTLPPEKKLKEMSNQFIHFCLNNKNLHTIFINAKSTRVDEQKPELEINQIRLEIFSIMKNTLGECLSLPNDDQLLAYSRIFFYNLYGILSTYSYQHEPTEVLLERLIPTFGLSVEILILGFKANLKLVEGEG</sequence>
<evidence type="ECO:0000313" key="7">
    <source>
        <dbReference type="EMBL" id="AXI08880.1"/>
    </source>
</evidence>
<organism evidence="7 8">
    <name type="scientific">Oceanobacillus zhaokaii</name>
    <dbReference type="NCBI Taxonomy" id="2052660"/>
    <lineage>
        <taxon>Bacteria</taxon>
        <taxon>Bacillati</taxon>
        <taxon>Bacillota</taxon>
        <taxon>Bacilli</taxon>
        <taxon>Bacillales</taxon>
        <taxon>Bacillaceae</taxon>
        <taxon>Oceanobacillus</taxon>
    </lineage>
</organism>
<reference evidence="8" key="1">
    <citation type="submission" date="2017-11" db="EMBL/GenBank/DDBJ databases">
        <authorList>
            <person name="Zhu W."/>
        </authorList>
    </citation>
    <scope>NUCLEOTIDE SEQUENCE [LARGE SCALE GENOMIC DNA]</scope>
    <source>
        <strain evidence="8">160</strain>
    </source>
</reference>
<keyword evidence="4" id="KW-0804">Transcription</keyword>
<evidence type="ECO:0000256" key="4">
    <source>
        <dbReference type="ARBA" id="ARBA00023163"/>
    </source>
</evidence>
<dbReference type="GO" id="GO:0045892">
    <property type="term" value="P:negative regulation of DNA-templated transcription"/>
    <property type="evidence" value="ECO:0007669"/>
    <property type="project" value="UniProtKB-ARBA"/>
</dbReference>
<dbReference type="FunFam" id="1.10.10.60:FF:000141">
    <property type="entry name" value="TetR family transcriptional regulator"/>
    <property type="match status" value="1"/>
</dbReference>
<evidence type="ECO:0000256" key="3">
    <source>
        <dbReference type="ARBA" id="ARBA00023125"/>
    </source>
</evidence>
<dbReference type="InterPro" id="IPR009057">
    <property type="entry name" value="Homeodomain-like_sf"/>
</dbReference>
<evidence type="ECO:0000259" key="6">
    <source>
        <dbReference type="PROSITE" id="PS50977"/>
    </source>
</evidence>
<keyword evidence="8" id="KW-1185">Reference proteome</keyword>
<dbReference type="Gene3D" id="1.10.357.10">
    <property type="entry name" value="Tetracycline Repressor, domain 2"/>
    <property type="match status" value="1"/>
</dbReference>
<dbReference type="PANTHER" id="PTHR43479:SF11">
    <property type="entry name" value="ACREF_ENVCD OPERON REPRESSOR-RELATED"/>
    <property type="match status" value="1"/>
</dbReference>
<evidence type="ECO:0000256" key="2">
    <source>
        <dbReference type="ARBA" id="ARBA00023015"/>
    </source>
</evidence>
<dbReference type="KEGG" id="ocn:CUC15_08110"/>
<gene>
    <name evidence="7" type="ORF">CUC15_08110</name>
</gene>
<evidence type="ECO:0000256" key="5">
    <source>
        <dbReference type="PROSITE-ProRule" id="PRU00335"/>
    </source>
</evidence>
<dbReference type="OrthoDB" id="9815924at2"/>